<evidence type="ECO:0000313" key="1">
    <source>
        <dbReference type="EnsemblPlants" id="LPERR08G12770.1"/>
    </source>
</evidence>
<organism evidence="1 2">
    <name type="scientific">Leersia perrieri</name>
    <dbReference type="NCBI Taxonomy" id="77586"/>
    <lineage>
        <taxon>Eukaryota</taxon>
        <taxon>Viridiplantae</taxon>
        <taxon>Streptophyta</taxon>
        <taxon>Embryophyta</taxon>
        <taxon>Tracheophyta</taxon>
        <taxon>Spermatophyta</taxon>
        <taxon>Magnoliopsida</taxon>
        <taxon>Liliopsida</taxon>
        <taxon>Poales</taxon>
        <taxon>Poaceae</taxon>
        <taxon>BOP clade</taxon>
        <taxon>Oryzoideae</taxon>
        <taxon>Oryzeae</taxon>
        <taxon>Oryzinae</taxon>
        <taxon>Leersia</taxon>
    </lineage>
</organism>
<keyword evidence="2" id="KW-1185">Reference proteome</keyword>
<reference evidence="2" key="2">
    <citation type="submission" date="2013-12" db="EMBL/GenBank/DDBJ databases">
        <authorList>
            <person name="Yu Y."/>
            <person name="Lee S."/>
            <person name="de Baynast K."/>
            <person name="Wissotski M."/>
            <person name="Liu L."/>
            <person name="Talag J."/>
            <person name="Goicoechea J."/>
            <person name="Angelova A."/>
            <person name="Jetty R."/>
            <person name="Kudrna D."/>
            <person name="Golser W."/>
            <person name="Rivera L."/>
            <person name="Zhang J."/>
            <person name="Wing R."/>
        </authorList>
    </citation>
    <scope>NUCLEOTIDE SEQUENCE</scope>
</reference>
<dbReference type="Gramene" id="LPERR08G12770.1">
    <property type="protein sequence ID" value="LPERR08G12770.1"/>
    <property type="gene ID" value="LPERR08G12770"/>
</dbReference>
<dbReference type="HOGENOM" id="CLU_1761408_0_0_1"/>
<dbReference type="EnsemblPlants" id="LPERR08G12770.1">
    <property type="protein sequence ID" value="LPERR08G12770.1"/>
    <property type="gene ID" value="LPERR08G12770"/>
</dbReference>
<accession>A0A0D9X835</accession>
<sequence length="148" mass="16851">MATCGLPYVPIRDLATTVIRRHSRFLLCIVPLVKGEEEKQRQQQPGQTATRTFHTSVHTTPYADMQQQQLASSFLGSSRICEIQVNYCLPRAWCNASGVQLILSTFKSEKMMALNMSNIYSLGAHYVKFDEIHKIFSLIFKFECAPFV</sequence>
<protein>
    <submittedName>
        <fullName evidence="1">Uncharacterized protein</fullName>
    </submittedName>
</protein>
<dbReference type="Proteomes" id="UP000032180">
    <property type="component" value="Chromosome 8"/>
</dbReference>
<reference evidence="1" key="3">
    <citation type="submission" date="2015-04" db="UniProtKB">
        <authorList>
            <consortium name="EnsemblPlants"/>
        </authorList>
    </citation>
    <scope>IDENTIFICATION</scope>
</reference>
<evidence type="ECO:0000313" key="2">
    <source>
        <dbReference type="Proteomes" id="UP000032180"/>
    </source>
</evidence>
<proteinExistence type="predicted"/>
<name>A0A0D9X835_9ORYZ</name>
<dbReference type="AlphaFoldDB" id="A0A0D9X835"/>
<reference evidence="1 2" key="1">
    <citation type="submission" date="2012-08" db="EMBL/GenBank/DDBJ databases">
        <title>Oryza genome evolution.</title>
        <authorList>
            <person name="Wing R.A."/>
        </authorList>
    </citation>
    <scope>NUCLEOTIDE SEQUENCE</scope>
</reference>